<dbReference type="GO" id="GO:0030638">
    <property type="term" value="P:polyketide metabolic process"/>
    <property type="evidence" value="ECO:0007669"/>
    <property type="project" value="InterPro"/>
</dbReference>
<dbReference type="InterPro" id="IPR009959">
    <property type="entry name" value="Cyclase_SnoaL-like"/>
</dbReference>
<dbReference type="EMBL" id="FNOT01000002">
    <property type="protein sequence ID" value="SDX67840.1"/>
    <property type="molecule type" value="Genomic_DNA"/>
</dbReference>
<dbReference type="Pfam" id="PF07366">
    <property type="entry name" value="SnoaL"/>
    <property type="match status" value="1"/>
</dbReference>
<dbReference type="SUPFAM" id="SSF54427">
    <property type="entry name" value="NTF2-like"/>
    <property type="match status" value="1"/>
</dbReference>
<dbReference type="Proteomes" id="UP000198921">
    <property type="component" value="Unassembled WGS sequence"/>
</dbReference>
<dbReference type="OrthoDB" id="5181013at2"/>
<evidence type="ECO:0000313" key="1">
    <source>
        <dbReference type="EMBL" id="SDX67840.1"/>
    </source>
</evidence>
<protein>
    <submittedName>
        <fullName evidence="1">Predicted ester cyclase</fullName>
    </submittedName>
</protein>
<evidence type="ECO:0000313" key="2">
    <source>
        <dbReference type="Proteomes" id="UP000198921"/>
    </source>
</evidence>
<organism evidence="1 2">
    <name type="scientific">Geodermatophilus africanus</name>
    <dbReference type="NCBI Taxonomy" id="1137993"/>
    <lineage>
        <taxon>Bacteria</taxon>
        <taxon>Bacillati</taxon>
        <taxon>Actinomycetota</taxon>
        <taxon>Actinomycetes</taxon>
        <taxon>Geodermatophilales</taxon>
        <taxon>Geodermatophilaceae</taxon>
        <taxon>Geodermatophilus</taxon>
    </lineage>
</organism>
<proteinExistence type="predicted"/>
<reference evidence="2" key="1">
    <citation type="submission" date="2016-10" db="EMBL/GenBank/DDBJ databases">
        <authorList>
            <person name="Varghese N."/>
            <person name="Submissions S."/>
        </authorList>
    </citation>
    <scope>NUCLEOTIDE SEQUENCE [LARGE SCALE GENOMIC DNA]</scope>
    <source>
        <strain evidence="2">DSM 45422</strain>
    </source>
</reference>
<dbReference type="STRING" id="1137993.SAMN05660209_01059"/>
<name>A0A1H3DNB5_9ACTN</name>
<dbReference type="Gene3D" id="3.10.450.50">
    <property type="match status" value="1"/>
</dbReference>
<dbReference type="PANTHER" id="PTHR38436:SF1">
    <property type="entry name" value="ESTER CYCLASE"/>
    <property type="match status" value="1"/>
</dbReference>
<dbReference type="RefSeq" id="WP_091152132.1">
    <property type="nucleotide sequence ID" value="NZ_FNOT01000002.1"/>
</dbReference>
<keyword evidence="2" id="KW-1185">Reference proteome</keyword>
<dbReference type="InterPro" id="IPR032710">
    <property type="entry name" value="NTF2-like_dom_sf"/>
</dbReference>
<gene>
    <name evidence="1" type="ORF">SAMN05660209_01059</name>
</gene>
<dbReference type="PANTHER" id="PTHR38436">
    <property type="entry name" value="POLYKETIDE CYCLASE SNOAL-LIKE DOMAIN"/>
    <property type="match status" value="1"/>
</dbReference>
<accession>A0A1H3DNB5</accession>
<sequence length="142" mass="15904">MSDQVTEASRRIVTEFSRRVAAGDPSAFDDLVAQDFVNHAAGPQGRNGWRATFDHLRHDLGDFTTEEHRLLADGDEVAVHLTIRGRHVASTMPLLIGVPITGAEVEWTFLHRFRIKDGRIAEHWACRDDVGLLRQLGAWPPT</sequence>
<dbReference type="AlphaFoldDB" id="A0A1H3DNB5"/>